<accession>A0ABU4PN77</accession>
<organism evidence="2 3">
    <name type="scientific">Sphingomonas echinoides</name>
    <dbReference type="NCBI Taxonomy" id="59803"/>
    <lineage>
        <taxon>Bacteria</taxon>
        <taxon>Pseudomonadati</taxon>
        <taxon>Pseudomonadota</taxon>
        <taxon>Alphaproteobacteria</taxon>
        <taxon>Sphingomonadales</taxon>
        <taxon>Sphingomonadaceae</taxon>
        <taxon>Sphingomonas</taxon>
    </lineage>
</organism>
<dbReference type="InterPro" id="IPR037401">
    <property type="entry name" value="SnoaL-like"/>
</dbReference>
<reference evidence="2 3" key="1">
    <citation type="submission" date="2023-11" db="EMBL/GenBank/DDBJ databases">
        <title>MicrobeMod: A computational toolkit for identifying prokaryotic methylation and restriction-modification with nanopore sequencing.</title>
        <authorList>
            <person name="Crits-Christoph A."/>
            <person name="Kang S.C."/>
            <person name="Lee H."/>
            <person name="Ostrov N."/>
        </authorList>
    </citation>
    <scope>NUCLEOTIDE SEQUENCE [LARGE SCALE GENOMIC DNA]</scope>
    <source>
        <strain evidence="2 3">ATCC 14820</strain>
    </source>
</reference>
<comment type="caution">
    <text evidence="2">The sequence shown here is derived from an EMBL/GenBank/DDBJ whole genome shotgun (WGS) entry which is preliminary data.</text>
</comment>
<name>A0ABU4PN77_9SPHN</name>
<protein>
    <submittedName>
        <fullName evidence="2">Nuclear transport factor 2 family protein</fullName>
    </submittedName>
</protein>
<dbReference type="Gene3D" id="3.10.450.50">
    <property type="match status" value="1"/>
</dbReference>
<keyword evidence="3" id="KW-1185">Reference proteome</keyword>
<sequence>MSRDAEIERLLDKQAIYEVLCAYCRGVDRCDVELVRSVYHEDSYDDHGYWKGRGVDFAAFVVNRLSLANSATTHSITNILIDIDDRGIARSEAQVMATLVRRDTDPVIADVMGGRYIDRLSKRDGVWGIDERTVVLDWTKVETWPSSEAPVPLKGFTWGKREDRRDPIYWMLSRNTLQG</sequence>
<dbReference type="EMBL" id="JAWXXV010000001">
    <property type="protein sequence ID" value="MDX5985105.1"/>
    <property type="molecule type" value="Genomic_DNA"/>
</dbReference>
<dbReference type="CDD" id="cd00531">
    <property type="entry name" value="NTF2_like"/>
    <property type="match status" value="1"/>
</dbReference>
<evidence type="ECO:0000313" key="2">
    <source>
        <dbReference type="EMBL" id="MDX5985105.1"/>
    </source>
</evidence>
<dbReference type="SUPFAM" id="SSF54427">
    <property type="entry name" value="NTF2-like"/>
    <property type="match status" value="1"/>
</dbReference>
<evidence type="ECO:0000259" key="1">
    <source>
        <dbReference type="Pfam" id="PF13577"/>
    </source>
</evidence>
<feature type="domain" description="SnoaL-like" evidence="1">
    <location>
        <begin position="8"/>
        <end position="133"/>
    </location>
</feature>
<gene>
    <name evidence="2" type="ORF">SIL82_12615</name>
</gene>
<dbReference type="RefSeq" id="WP_010402423.1">
    <property type="nucleotide sequence ID" value="NZ_JAWXXV010000001.1"/>
</dbReference>
<proteinExistence type="predicted"/>
<dbReference type="InterPro" id="IPR032710">
    <property type="entry name" value="NTF2-like_dom_sf"/>
</dbReference>
<evidence type="ECO:0000313" key="3">
    <source>
        <dbReference type="Proteomes" id="UP001279660"/>
    </source>
</evidence>
<dbReference type="Proteomes" id="UP001279660">
    <property type="component" value="Unassembled WGS sequence"/>
</dbReference>
<dbReference type="Pfam" id="PF13577">
    <property type="entry name" value="SnoaL_4"/>
    <property type="match status" value="1"/>
</dbReference>